<accession>A0ABM7PFT8</accession>
<dbReference type="Pfam" id="PF00849">
    <property type="entry name" value="PseudoU_synth_2"/>
    <property type="match status" value="1"/>
</dbReference>
<dbReference type="Proteomes" id="UP001320148">
    <property type="component" value="Chromosome"/>
</dbReference>
<dbReference type="InterPro" id="IPR020103">
    <property type="entry name" value="PsdUridine_synth_cat_dom_sf"/>
</dbReference>
<feature type="domain" description="Pseudouridine synthase RsuA/RluA-like" evidence="2">
    <location>
        <begin position="19"/>
        <end position="166"/>
    </location>
</feature>
<evidence type="ECO:0000259" key="2">
    <source>
        <dbReference type="Pfam" id="PF00849"/>
    </source>
</evidence>
<dbReference type="RefSeq" id="WP_236892389.1">
    <property type="nucleotide sequence ID" value="NZ_AP024488.1"/>
</dbReference>
<dbReference type="PANTHER" id="PTHR21600:SF56">
    <property type="entry name" value="TRNA PSEUDOURIDINE SYNTHASE C"/>
    <property type="match status" value="1"/>
</dbReference>
<evidence type="ECO:0000313" key="3">
    <source>
        <dbReference type="EMBL" id="BCS96025.1"/>
    </source>
</evidence>
<dbReference type="PANTHER" id="PTHR21600">
    <property type="entry name" value="MITOCHONDRIAL RNA PSEUDOURIDINE SYNTHASE"/>
    <property type="match status" value="1"/>
</dbReference>
<dbReference type="EMBL" id="AP024488">
    <property type="protein sequence ID" value="BCS96025.1"/>
    <property type="molecule type" value="Genomic_DNA"/>
</dbReference>
<keyword evidence="4" id="KW-1185">Reference proteome</keyword>
<dbReference type="Gene3D" id="3.30.2350.10">
    <property type="entry name" value="Pseudouridine synthase"/>
    <property type="match status" value="1"/>
</dbReference>
<evidence type="ECO:0000256" key="1">
    <source>
        <dbReference type="ARBA" id="ARBA00023235"/>
    </source>
</evidence>
<evidence type="ECO:0000313" key="4">
    <source>
        <dbReference type="Proteomes" id="UP001320148"/>
    </source>
</evidence>
<reference evidence="3 4" key="1">
    <citation type="submission" date="2021-02" db="EMBL/GenBank/DDBJ databases">
        <title>Complete genome of Desulfoluna sp. strain ASN36.</title>
        <authorList>
            <person name="Takahashi A."/>
            <person name="Kojima H."/>
            <person name="Fukui M."/>
        </authorList>
    </citation>
    <scope>NUCLEOTIDE SEQUENCE [LARGE SCALE GENOMIC DNA]</scope>
    <source>
        <strain evidence="3 4">ASN36</strain>
    </source>
</reference>
<gene>
    <name evidence="3" type="primary">truC</name>
    <name evidence="3" type="ORF">DSLASN_16570</name>
</gene>
<protein>
    <submittedName>
        <fullName evidence="3">tRNA pseudouridine synthase C</fullName>
    </submittedName>
</protein>
<name>A0ABM7PFT8_9BACT</name>
<dbReference type="InterPro" id="IPR006145">
    <property type="entry name" value="PsdUridine_synth_RsuA/RluA"/>
</dbReference>
<sequence>MDEQIILKPEDILYMDEAVVAVNKPPGMLVHRSHLDRHSPTVLRELRGLTGKMVWPVHRLDRPTSGMLLMTFSNDLAAVLNDDFRHHRVEKEYLAVVRGYTEQGTKIDHPVKNSRGNPKDAVSLYEKVAEVELPIPVGRYETARYSLVRVKPQTGRYHQIRQHFHHISHPIAGDTVYGDGRHNRLFREHLACRRLLLFSVSLAFTHPVDGRAITIRVGLGKEERALFERLGWADKIPETSIITSD</sequence>
<organism evidence="3 4">
    <name type="scientific">Desulfoluna limicola</name>
    <dbReference type="NCBI Taxonomy" id="2810562"/>
    <lineage>
        <taxon>Bacteria</taxon>
        <taxon>Pseudomonadati</taxon>
        <taxon>Thermodesulfobacteriota</taxon>
        <taxon>Desulfobacteria</taxon>
        <taxon>Desulfobacterales</taxon>
        <taxon>Desulfolunaceae</taxon>
        <taxon>Desulfoluna</taxon>
    </lineage>
</organism>
<dbReference type="SUPFAM" id="SSF55120">
    <property type="entry name" value="Pseudouridine synthase"/>
    <property type="match status" value="1"/>
</dbReference>
<keyword evidence="1" id="KW-0413">Isomerase</keyword>
<dbReference type="InterPro" id="IPR050188">
    <property type="entry name" value="RluA_PseudoU_synthase"/>
</dbReference>
<proteinExistence type="predicted"/>